<reference evidence="1" key="1">
    <citation type="submission" date="2023-04" db="EMBL/GenBank/DDBJ databases">
        <title>A chromosome-level genome assembly of the parasitoid wasp Eretmocerus hayati.</title>
        <authorList>
            <person name="Zhong Y."/>
            <person name="Liu S."/>
            <person name="Liu Y."/>
        </authorList>
    </citation>
    <scope>NUCLEOTIDE SEQUENCE</scope>
    <source>
        <strain evidence="1">ZJU_SS_LIU_2023</strain>
    </source>
</reference>
<name>A0ACC2NTF2_9HYME</name>
<dbReference type="Proteomes" id="UP001239111">
    <property type="component" value="Chromosome 3"/>
</dbReference>
<sequence length="377" mass="43401">MNFLSAGTSFTLGLPIVRYREPGLAALDAQYRSALGLLEAFRHRTGPQPRVVYLAVRKYEGNRLYCIHYKWRTLYYRHFGNGVILADVSRDFPEFKYIDSVRGAHRLSIDKYYKDWIYKDQIGYCVVSPNASIDESLIYRDCSFLRPFPTDRIFYAGYLTSLVENILQQEKENSTLRVPGTDHTVARQAVMNWLRTAKQNVQGKRDFLGARDFKTLPSIAEPVTDELKFRSDSESEVEFRGVLPQNCKENRRSIRRLCIKYGNLFHHERTRKSSASGVWIKSEGVPFKEIHESSYDNLDNMGSVTISDIEDQAKLASAHDQCMKKIGTGLVNPMYGMNLQLNETCYLNNIPFLITPEQNNKISPEDPMIEINRPPNI</sequence>
<comment type="caution">
    <text evidence="1">The sequence shown here is derived from an EMBL/GenBank/DDBJ whole genome shotgun (WGS) entry which is preliminary data.</text>
</comment>
<evidence type="ECO:0000313" key="1">
    <source>
        <dbReference type="EMBL" id="KAJ8674545.1"/>
    </source>
</evidence>
<proteinExistence type="predicted"/>
<accession>A0ACC2NTF2</accession>
<dbReference type="EMBL" id="CM056743">
    <property type="protein sequence ID" value="KAJ8674545.1"/>
    <property type="molecule type" value="Genomic_DNA"/>
</dbReference>
<evidence type="ECO:0000313" key="2">
    <source>
        <dbReference type="Proteomes" id="UP001239111"/>
    </source>
</evidence>
<gene>
    <name evidence="1" type="ORF">QAD02_005807</name>
</gene>
<organism evidence="1 2">
    <name type="scientific">Eretmocerus hayati</name>
    <dbReference type="NCBI Taxonomy" id="131215"/>
    <lineage>
        <taxon>Eukaryota</taxon>
        <taxon>Metazoa</taxon>
        <taxon>Ecdysozoa</taxon>
        <taxon>Arthropoda</taxon>
        <taxon>Hexapoda</taxon>
        <taxon>Insecta</taxon>
        <taxon>Pterygota</taxon>
        <taxon>Neoptera</taxon>
        <taxon>Endopterygota</taxon>
        <taxon>Hymenoptera</taxon>
        <taxon>Apocrita</taxon>
        <taxon>Proctotrupomorpha</taxon>
        <taxon>Chalcidoidea</taxon>
        <taxon>Aphelinidae</taxon>
        <taxon>Aphelininae</taxon>
        <taxon>Eretmocerus</taxon>
    </lineage>
</organism>
<keyword evidence="2" id="KW-1185">Reference proteome</keyword>
<protein>
    <submittedName>
        <fullName evidence="1">Uncharacterized protein</fullName>
    </submittedName>
</protein>